<dbReference type="AlphaFoldDB" id="A0A0K0DKP0"/>
<organism evidence="2 3">
    <name type="scientific">Angiostrongylus cantonensis</name>
    <name type="common">Rat lungworm</name>
    <dbReference type="NCBI Taxonomy" id="6313"/>
    <lineage>
        <taxon>Eukaryota</taxon>
        <taxon>Metazoa</taxon>
        <taxon>Ecdysozoa</taxon>
        <taxon>Nematoda</taxon>
        <taxon>Chromadorea</taxon>
        <taxon>Rhabditida</taxon>
        <taxon>Rhabditina</taxon>
        <taxon>Rhabditomorpha</taxon>
        <taxon>Strongyloidea</taxon>
        <taxon>Metastrongylidae</taxon>
        <taxon>Angiostrongylus</taxon>
    </lineage>
</organism>
<dbReference type="WBParaSite" id="ACAC_0001208901-mRNA-1">
    <property type="protein sequence ID" value="ACAC_0001208901-mRNA-1"/>
    <property type="gene ID" value="ACAC_0001208901"/>
</dbReference>
<name>A0A0K0DKP0_ANGCA</name>
<feature type="domain" description="Exosome RNA helicase MTR4-like beta-barrel" evidence="1">
    <location>
        <begin position="73"/>
        <end position="248"/>
    </location>
</feature>
<dbReference type="InterPro" id="IPR025696">
    <property type="entry name" value="Beta-barrel_MTR4"/>
</dbReference>
<accession>A0A0K0DKP0</accession>
<reference evidence="2" key="1">
    <citation type="submission" date="2012-09" db="EMBL/GenBank/DDBJ databases">
        <authorList>
            <person name="Martin A.A."/>
        </authorList>
    </citation>
    <scope>NUCLEOTIDE SEQUENCE</scope>
</reference>
<protein>
    <submittedName>
        <fullName evidence="3">rRNA_proc-arch domain-containing protein</fullName>
    </submittedName>
</protein>
<dbReference type="Pfam" id="PF13234">
    <property type="entry name" value="MTR4_beta-barrel"/>
    <property type="match status" value="1"/>
</dbReference>
<evidence type="ECO:0000259" key="1">
    <source>
        <dbReference type="Pfam" id="PF13234"/>
    </source>
</evidence>
<evidence type="ECO:0000313" key="3">
    <source>
        <dbReference type="WBParaSite" id="ACAC_0001208901-mRNA-1"/>
    </source>
</evidence>
<evidence type="ECO:0000313" key="2">
    <source>
        <dbReference type="Proteomes" id="UP000035642"/>
    </source>
</evidence>
<dbReference type="Proteomes" id="UP000035642">
    <property type="component" value="Unassembled WGS sequence"/>
</dbReference>
<reference evidence="3" key="2">
    <citation type="submission" date="2017-02" db="UniProtKB">
        <authorList>
            <consortium name="WormBaseParasite"/>
        </authorList>
    </citation>
    <scope>IDENTIFICATION</scope>
</reference>
<sequence>MENSGHVSSFDVAVHCILSNRMEHEASALPLKTTPLTMANEKNLLVRFYSDVVNHLNGDDEKPSEAEQIATCGRDFSWAHLVAYTEADRYLFLSDVTNYHSDYCPQVFKEYKSYDFLNGDLEPACEGAPVPCFYKTSCGVCSVTFDCADKVNSLRIMHPPELCLEYSRNVVQWKIKSFKSRFRNNILLGPIEDVGISKPSLINDAEEVAEMEGRCKEHPDALSLQFFNSQDETRRKYKALYEELRWKRSVLKAKELDQRKTPVGRFEDADKCDVIAGKKKRNKQGCFCCLAFGAISSYNCCLISYHVTTV</sequence>
<proteinExistence type="predicted"/>
<keyword evidence="2" id="KW-1185">Reference proteome</keyword>
<dbReference type="STRING" id="6313.A0A0K0DKP0"/>